<proteinExistence type="predicted"/>
<organism evidence="1 2">
    <name type="scientific">Hymenobacter metallicola</name>
    <dbReference type="NCBI Taxonomy" id="2563114"/>
    <lineage>
        <taxon>Bacteria</taxon>
        <taxon>Pseudomonadati</taxon>
        <taxon>Bacteroidota</taxon>
        <taxon>Cytophagia</taxon>
        <taxon>Cytophagales</taxon>
        <taxon>Hymenobacteraceae</taxon>
        <taxon>Hymenobacter</taxon>
    </lineage>
</organism>
<keyword evidence="2" id="KW-1185">Reference proteome</keyword>
<dbReference type="AlphaFoldDB" id="A0A4Z0QKS3"/>
<protein>
    <submittedName>
        <fullName evidence="1">Uncharacterized protein</fullName>
    </submittedName>
</protein>
<gene>
    <name evidence="1" type="ORF">E5K02_10390</name>
</gene>
<dbReference type="EMBL" id="SRMB01000001">
    <property type="protein sequence ID" value="TGE29843.1"/>
    <property type="molecule type" value="Genomic_DNA"/>
</dbReference>
<sequence length="70" mass="7924">MYFSVSTNMERRLAIVTTSSRTVEESFRKAHRARSADYNGLDWHEEVKQGRSQKAVAHAISDLTVIISAI</sequence>
<comment type="caution">
    <text evidence="1">The sequence shown here is derived from an EMBL/GenBank/DDBJ whole genome shotgun (WGS) entry which is preliminary data.</text>
</comment>
<evidence type="ECO:0000313" key="2">
    <source>
        <dbReference type="Proteomes" id="UP000298471"/>
    </source>
</evidence>
<dbReference type="Proteomes" id="UP000298471">
    <property type="component" value="Unassembled WGS sequence"/>
</dbReference>
<name>A0A4Z0QKS3_9BACT</name>
<accession>A0A4Z0QKS3</accession>
<evidence type="ECO:0000313" key="1">
    <source>
        <dbReference type="EMBL" id="TGE29843.1"/>
    </source>
</evidence>
<dbReference type="RefSeq" id="WP_135394649.1">
    <property type="nucleotide sequence ID" value="NZ_SRMB01000001.1"/>
</dbReference>
<reference evidence="1 2" key="1">
    <citation type="submission" date="2019-04" db="EMBL/GenBank/DDBJ databases">
        <authorList>
            <person name="Feng G."/>
            <person name="Zhang J."/>
            <person name="Zhu H."/>
        </authorList>
    </citation>
    <scope>NUCLEOTIDE SEQUENCE [LARGE SCALE GENOMIC DNA]</scope>
    <source>
        <strain evidence="1 2">9PBR-1</strain>
    </source>
</reference>